<dbReference type="AlphaFoldDB" id="A0A427ZAJ4"/>
<dbReference type="Proteomes" id="UP000269317">
    <property type="component" value="Unassembled WGS sequence"/>
</dbReference>
<proteinExistence type="predicted"/>
<name>A0A427ZAJ4_STRSA</name>
<protein>
    <submittedName>
        <fullName evidence="1">Uncharacterized protein</fullName>
    </submittedName>
</protein>
<dbReference type="EMBL" id="RJML01000003">
    <property type="protein sequence ID" value="RSI11169.1"/>
    <property type="molecule type" value="Genomic_DNA"/>
</dbReference>
<organism evidence="1 2">
    <name type="scientific">Streptococcus sanguinis</name>
    <dbReference type="NCBI Taxonomy" id="1305"/>
    <lineage>
        <taxon>Bacteria</taxon>
        <taxon>Bacillati</taxon>
        <taxon>Bacillota</taxon>
        <taxon>Bacilli</taxon>
        <taxon>Lactobacillales</taxon>
        <taxon>Streptococcaceae</taxon>
        <taxon>Streptococcus</taxon>
    </lineage>
</organism>
<gene>
    <name evidence="1" type="ORF">D8887_05390</name>
</gene>
<accession>A0A427ZAJ4</accession>
<sequence length="258" mass="29953">MSISDIEFERSEKHYRYLRLAIEQLSETDKTFIRENLLTIISGRESSLSLKEEARELLNYLGRIDINKRNGAIAELVVICLLRTKGFSQEYCFRNLEENSAKKGFDGLVLEGEKFWLLESKSSQIGHNNSHRNTVYRAYKGLEKQLSGENEKINNPWRNAYNHTKIAQSPHSLVKRVAELSTNYTNGDYFKIEDNNVIIGSTIIPDKRGNHHINEINFEISTLNNFIKNHKSKDEIIIAINLQTIEIFLEYLEEIIDE</sequence>
<evidence type="ECO:0000313" key="1">
    <source>
        <dbReference type="EMBL" id="RSI11169.1"/>
    </source>
</evidence>
<evidence type="ECO:0000313" key="2">
    <source>
        <dbReference type="Proteomes" id="UP000269317"/>
    </source>
</evidence>
<dbReference type="RefSeq" id="WP_125341049.1">
    <property type="nucleotide sequence ID" value="NZ_CP076614.1"/>
</dbReference>
<reference evidence="1 2" key="1">
    <citation type="submission" date="2018-11" db="EMBL/GenBank/DDBJ databases">
        <title>Species Designations Belie Phenotypic and Genotypic Heterogeneity in Oral Streptococci.</title>
        <authorList>
            <person name="Velsko I."/>
        </authorList>
    </citation>
    <scope>NUCLEOTIDE SEQUENCE [LARGE SCALE GENOMIC DNA]</scope>
    <source>
        <strain evidence="1 2">KLC03</strain>
    </source>
</reference>
<comment type="caution">
    <text evidence="1">The sequence shown here is derived from an EMBL/GenBank/DDBJ whole genome shotgun (WGS) entry which is preliminary data.</text>
</comment>